<dbReference type="InterPro" id="IPR014729">
    <property type="entry name" value="Rossmann-like_a/b/a_fold"/>
</dbReference>
<dbReference type="SUPFAM" id="SSF52374">
    <property type="entry name" value="Nucleotidylyl transferase"/>
    <property type="match status" value="1"/>
</dbReference>
<dbReference type="NCBIfam" id="TIGR00125">
    <property type="entry name" value="cyt_tran_rel"/>
    <property type="match status" value="1"/>
</dbReference>
<dbReference type="Gene3D" id="3.40.50.620">
    <property type="entry name" value="HUPs"/>
    <property type="match status" value="1"/>
</dbReference>
<reference evidence="3 4" key="1">
    <citation type="journal article" date="2019" name="Nat. Ecol. Evol.">
        <title>Megaphylogeny resolves global patterns of mushroom evolution.</title>
        <authorList>
            <person name="Varga T."/>
            <person name="Krizsan K."/>
            <person name="Foldi C."/>
            <person name="Dima B."/>
            <person name="Sanchez-Garcia M."/>
            <person name="Sanchez-Ramirez S."/>
            <person name="Szollosi G.J."/>
            <person name="Szarkandi J.G."/>
            <person name="Papp V."/>
            <person name="Albert L."/>
            <person name="Andreopoulos W."/>
            <person name="Angelini C."/>
            <person name="Antonin V."/>
            <person name="Barry K.W."/>
            <person name="Bougher N.L."/>
            <person name="Buchanan P."/>
            <person name="Buyck B."/>
            <person name="Bense V."/>
            <person name="Catcheside P."/>
            <person name="Chovatia M."/>
            <person name="Cooper J."/>
            <person name="Damon W."/>
            <person name="Desjardin D."/>
            <person name="Finy P."/>
            <person name="Geml J."/>
            <person name="Haridas S."/>
            <person name="Hughes K."/>
            <person name="Justo A."/>
            <person name="Karasinski D."/>
            <person name="Kautmanova I."/>
            <person name="Kiss B."/>
            <person name="Kocsube S."/>
            <person name="Kotiranta H."/>
            <person name="LaButti K.M."/>
            <person name="Lechner B.E."/>
            <person name="Liimatainen K."/>
            <person name="Lipzen A."/>
            <person name="Lukacs Z."/>
            <person name="Mihaltcheva S."/>
            <person name="Morgado L.N."/>
            <person name="Niskanen T."/>
            <person name="Noordeloos M.E."/>
            <person name="Ohm R.A."/>
            <person name="Ortiz-Santana B."/>
            <person name="Ovrebo C."/>
            <person name="Racz N."/>
            <person name="Riley R."/>
            <person name="Savchenko A."/>
            <person name="Shiryaev A."/>
            <person name="Soop K."/>
            <person name="Spirin V."/>
            <person name="Szebenyi C."/>
            <person name="Tomsovsky M."/>
            <person name="Tulloss R.E."/>
            <person name="Uehling J."/>
            <person name="Grigoriev I.V."/>
            <person name="Vagvolgyi C."/>
            <person name="Papp T."/>
            <person name="Martin F.M."/>
            <person name="Miettinen O."/>
            <person name="Hibbett D.S."/>
            <person name="Nagy L.G."/>
        </authorList>
    </citation>
    <scope>NUCLEOTIDE SEQUENCE [LARGE SCALE GENOMIC DNA]</scope>
    <source>
        <strain evidence="3 4">CBS 121175</strain>
    </source>
</reference>
<evidence type="ECO:0000313" key="4">
    <source>
        <dbReference type="Proteomes" id="UP000307440"/>
    </source>
</evidence>
<sequence length="255" mass="28782">MDTLSSSAIFSDDEYDLISNPSLDNSIGDLLGQRRVEGKEIREPEPTQAARDRFETINWSAEEIQAYVRKVTNLSILQETNFANKTVRVYVDGSFDIFNVGHVLQLRQAKLAFPLVHLTVGVFSDDTLNHYGYPGTLSEVERVEMVRHCRWVDEVITEVPWEVSEEFLLQRRVDYIALDEGTSVDPNCDKARVKAYDSIKRLGKVIPTRRTRGFPIVRLSLTSPSTPVVASSRSPAIPIQQLEDTKLDDANALLT</sequence>
<keyword evidence="3" id="KW-0808">Transferase</keyword>
<dbReference type="GO" id="GO:0005635">
    <property type="term" value="C:nuclear envelope"/>
    <property type="evidence" value="ECO:0007669"/>
    <property type="project" value="TreeGrafter"/>
</dbReference>
<dbReference type="AlphaFoldDB" id="A0A5C3LBG4"/>
<name>A0A5C3LBG4_COPMA</name>
<dbReference type="GO" id="GO:0004105">
    <property type="term" value="F:choline-phosphate cytidylyltransferase activity"/>
    <property type="evidence" value="ECO:0007669"/>
    <property type="project" value="UniProtKB-EC"/>
</dbReference>
<dbReference type="GO" id="GO:0031210">
    <property type="term" value="F:phosphatidylcholine binding"/>
    <property type="evidence" value="ECO:0007669"/>
    <property type="project" value="TreeGrafter"/>
</dbReference>
<gene>
    <name evidence="3" type="ORF">FA15DRAFT_581979</name>
</gene>
<evidence type="ECO:0000256" key="1">
    <source>
        <dbReference type="ARBA" id="ARBA00026101"/>
    </source>
</evidence>
<dbReference type="Pfam" id="PF01467">
    <property type="entry name" value="CTP_transf_like"/>
    <property type="match status" value="1"/>
</dbReference>
<accession>A0A5C3LBG4</accession>
<keyword evidence="4" id="KW-1185">Reference proteome</keyword>
<dbReference type="Proteomes" id="UP000307440">
    <property type="component" value="Unassembled WGS sequence"/>
</dbReference>
<protein>
    <recommendedName>
        <fullName evidence="1">choline-phosphate cytidylyltransferase</fullName>
        <ecNumber evidence="1">2.7.7.15</ecNumber>
    </recommendedName>
</protein>
<evidence type="ECO:0000259" key="2">
    <source>
        <dbReference type="Pfam" id="PF01467"/>
    </source>
</evidence>
<evidence type="ECO:0000313" key="3">
    <source>
        <dbReference type="EMBL" id="TFK29753.1"/>
    </source>
</evidence>
<dbReference type="OrthoDB" id="17102at2759"/>
<dbReference type="InterPro" id="IPR045049">
    <property type="entry name" value="Pcy1-like"/>
</dbReference>
<dbReference type="PANTHER" id="PTHR10739:SF13">
    <property type="entry name" value="CHOLINE-PHOSPHATE CYTIDYLYLTRANSFERASE"/>
    <property type="match status" value="1"/>
</dbReference>
<proteinExistence type="predicted"/>
<dbReference type="EMBL" id="ML210148">
    <property type="protein sequence ID" value="TFK29753.1"/>
    <property type="molecule type" value="Genomic_DNA"/>
</dbReference>
<feature type="domain" description="Cytidyltransferase-like" evidence="2">
    <location>
        <begin position="90"/>
        <end position="206"/>
    </location>
</feature>
<dbReference type="EC" id="2.7.7.15" evidence="1"/>
<dbReference type="STRING" id="230819.A0A5C3LBG4"/>
<organism evidence="3 4">
    <name type="scientific">Coprinopsis marcescibilis</name>
    <name type="common">Agaric fungus</name>
    <name type="synonym">Psathyrella marcescibilis</name>
    <dbReference type="NCBI Taxonomy" id="230819"/>
    <lineage>
        <taxon>Eukaryota</taxon>
        <taxon>Fungi</taxon>
        <taxon>Dikarya</taxon>
        <taxon>Basidiomycota</taxon>
        <taxon>Agaricomycotina</taxon>
        <taxon>Agaricomycetes</taxon>
        <taxon>Agaricomycetidae</taxon>
        <taxon>Agaricales</taxon>
        <taxon>Agaricineae</taxon>
        <taxon>Psathyrellaceae</taxon>
        <taxon>Coprinopsis</taxon>
    </lineage>
</organism>
<dbReference type="PANTHER" id="PTHR10739">
    <property type="entry name" value="CYTIDYLYLTRANSFERASE"/>
    <property type="match status" value="1"/>
</dbReference>
<keyword evidence="3" id="KW-0548">Nucleotidyltransferase</keyword>
<dbReference type="InterPro" id="IPR004821">
    <property type="entry name" value="Cyt_trans-like"/>
</dbReference>